<dbReference type="GO" id="GO:0005634">
    <property type="term" value="C:nucleus"/>
    <property type="evidence" value="ECO:0007669"/>
    <property type="project" value="UniProtKB-SubCell"/>
</dbReference>
<dbReference type="eggNOG" id="KOG0843">
    <property type="taxonomic scope" value="Eukaryota"/>
</dbReference>
<dbReference type="InterPro" id="IPR050394">
    <property type="entry name" value="Homeobox_NK-like"/>
</dbReference>
<gene>
    <name evidence="10" type="primary">Cbn-ceh-23</name>
    <name evidence="10" type="ORF">CAEBREN_12157</name>
</gene>
<dbReference type="PRINTS" id="PR00031">
    <property type="entry name" value="HTHREPRESSR"/>
</dbReference>
<dbReference type="EMBL" id="GL379793">
    <property type="protein sequence ID" value="EGT56691.1"/>
    <property type="molecule type" value="Genomic_DNA"/>
</dbReference>
<dbReference type="GO" id="GO:0000978">
    <property type="term" value="F:RNA polymerase II cis-regulatory region sequence-specific DNA binding"/>
    <property type="evidence" value="ECO:0007669"/>
    <property type="project" value="TreeGrafter"/>
</dbReference>
<dbReference type="GO" id="GO:0000981">
    <property type="term" value="F:DNA-binding transcription factor activity, RNA polymerase II-specific"/>
    <property type="evidence" value="ECO:0007669"/>
    <property type="project" value="InterPro"/>
</dbReference>
<dbReference type="GO" id="GO:0010629">
    <property type="term" value="P:negative regulation of gene expression"/>
    <property type="evidence" value="ECO:0007669"/>
    <property type="project" value="EnsemblMetazoa"/>
</dbReference>
<name>G0MGJ8_CAEBE</name>
<dbReference type="GO" id="GO:0030182">
    <property type="term" value="P:neuron differentiation"/>
    <property type="evidence" value="ECO:0007669"/>
    <property type="project" value="EnsemblMetazoa"/>
</dbReference>
<dbReference type="GO" id="GO:0045944">
    <property type="term" value="P:positive regulation of transcription by RNA polymerase II"/>
    <property type="evidence" value="ECO:0007669"/>
    <property type="project" value="EnsemblMetazoa"/>
</dbReference>
<keyword evidence="3 6" id="KW-0238">DNA-binding</keyword>
<dbReference type="SMART" id="SM00389">
    <property type="entry name" value="HOX"/>
    <property type="match status" value="1"/>
</dbReference>
<reference evidence="11" key="1">
    <citation type="submission" date="2011-07" db="EMBL/GenBank/DDBJ databases">
        <authorList>
            <consortium name="Caenorhabditis brenneri Sequencing and Analysis Consortium"/>
            <person name="Wilson R.K."/>
        </authorList>
    </citation>
    <scope>NUCLEOTIDE SEQUENCE [LARGE SCALE GENOMIC DNA]</scope>
    <source>
        <strain evidence="11">PB2801</strain>
    </source>
</reference>
<sequence length="314" mass="34333">MDTHQLPFHNSALPVSTASLTDVLQTILQACPTSSIPSTSTAILSPNLTFPATIPSVNLFPPPVTPATNPLSGIQALPVRKPKKKLTILENPHFQTFPINTSLLQATPSGLEALANLFATTSRRASCPEPPATSQATVTLQVPASGSPERRRYSETSMEVLIREQLAQMMPPTAQLPGMPGCYYQHGPAVSTSSSVGSSGGLAAVVEQARINSLPINRRAANHRKARTIYGTTQTQQLEDMFRGQMYVVGAERENLAARLGLSPSQVRIWFQNRRSKHRRKQQEEQASTSSPREDRVEEEEEDDEEDDDVKVLN</sequence>
<dbReference type="Proteomes" id="UP000008068">
    <property type="component" value="Unassembled WGS sequence"/>
</dbReference>
<evidence type="ECO:0000313" key="11">
    <source>
        <dbReference type="Proteomes" id="UP000008068"/>
    </source>
</evidence>
<feature type="domain" description="Homeobox" evidence="9">
    <location>
        <begin position="221"/>
        <end position="281"/>
    </location>
</feature>
<dbReference type="InterPro" id="IPR009057">
    <property type="entry name" value="Homeodomain-like_sf"/>
</dbReference>
<dbReference type="PANTHER" id="PTHR24340:SF41">
    <property type="entry name" value="MUSCLE-SPECIFIC HOMEOBOX PROTEIN TINMAN-RELATED"/>
    <property type="match status" value="1"/>
</dbReference>
<accession>G0MGJ8</accession>
<dbReference type="InterPro" id="IPR000047">
    <property type="entry name" value="HTH_motif"/>
</dbReference>
<dbReference type="STRING" id="135651.G0MGJ8"/>
<keyword evidence="2" id="KW-0217">Developmental protein</keyword>
<feature type="region of interest" description="Disordered" evidence="8">
    <location>
        <begin position="125"/>
        <end position="155"/>
    </location>
</feature>
<dbReference type="InParanoid" id="G0MGJ8"/>
<dbReference type="OMA" id="YSETNME"/>
<evidence type="ECO:0000256" key="7">
    <source>
        <dbReference type="RuleBase" id="RU000682"/>
    </source>
</evidence>
<feature type="compositionally biased region" description="Acidic residues" evidence="8">
    <location>
        <begin position="297"/>
        <end position="314"/>
    </location>
</feature>
<dbReference type="PROSITE" id="PS00027">
    <property type="entry name" value="HOMEOBOX_1"/>
    <property type="match status" value="1"/>
</dbReference>
<feature type="region of interest" description="Disordered" evidence="8">
    <location>
        <begin position="273"/>
        <end position="314"/>
    </location>
</feature>
<dbReference type="Gene3D" id="1.10.10.60">
    <property type="entry name" value="Homeodomain-like"/>
    <property type="match status" value="1"/>
</dbReference>
<keyword evidence="5 6" id="KW-0539">Nucleus</keyword>
<dbReference type="InterPro" id="IPR017970">
    <property type="entry name" value="Homeobox_CS"/>
</dbReference>
<evidence type="ECO:0000256" key="2">
    <source>
        <dbReference type="ARBA" id="ARBA00022473"/>
    </source>
</evidence>
<dbReference type="SUPFAM" id="SSF46689">
    <property type="entry name" value="Homeodomain-like"/>
    <property type="match status" value="1"/>
</dbReference>
<evidence type="ECO:0000259" key="9">
    <source>
        <dbReference type="PROSITE" id="PS50071"/>
    </source>
</evidence>
<evidence type="ECO:0000256" key="1">
    <source>
        <dbReference type="ARBA" id="ARBA00004123"/>
    </source>
</evidence>
<dbReference type="PROSITE" id="PS50071">
    <property type="entry name" value="HOMEOBOX_2"/>
    <property type="match status" value="1"/>
</dbReference>
<dbReference type="FunFam" id="1.10.10.60:FF:000821">
    <property type="entry name" value="Notochord homeobox"/>
    <property type="match status" value="1"/>
</dbReference>
<dbReference type="FunCoup" id="G0MGJ8">
    <property type="interactions" value="119"/>
</dbReference>
<dbReference type="OrthoDB" id="6159439at2759"/>
<evidence type="ECO:0000256" key="6">
    <source>
        <dbReference type="PROSITE-ProRule" id="PRU00108"/>
    </source>
</evidence>
<dbReference type="PANTHER" id="PTHR24340">
    <property type="entry name" value="HOMEOBOX PROTEIN NKX"/>
    <property type="match status" value="1"/>
</dbReference>
<keyword evidence="4 6" id="KW-0371">Homeobox</keyword>
<organism evidence="11">
    <name type="scientific">Caenorhabditis brenneri</name>
    <name type="common">Nematode worm</name>
    <dbReference type="NCBI Taxonomy" id="135651"/>
    <lineage>
        <taxon>Eukaryota</taxon>
        <taxon>Metazoa</taxon>
        <taxon>Ecdysozoa</taxon>
        <taxon>Nematoda</taxon>
        <taxon>Chromadorea</taxon>
        <taxon>Rhabditida</taxon>
        <taxon>Rhabditina</taxon>
        <taxon>Rhabditomorpha</taxon>
        <taxon>Rhabditoidea</taxon>
        <taxon>Rhabditidae</taxon>
        <taxon>Peloderinae</taxon>
        <taxon>Caenorhabditis</taxon>
    </lineage>
</organism>
<evidence type="ECO:0000256" key="3">
    <source>
        <dbReference type="ARBA" id="ARBA00023125"/>
    </source>
</evidence>
<dbReference type="GO" id="GO:0008340">
    <property type="term" value="P:determination of adult lifespan"/>
    <property type="evidence" value="ECO:0007669"/>
    <property type="project" value="EnsemblMetazoa"/>
</dbReference>
<evidence type="ECO:0000313" key="10">
    <source>
        <dbReference type="EMBL" id="EGT56691.1"/>
    </source>
</evidence>
<keyword evidence="11" id="KW-1185">Reference proteome</keyword>
<dbReference type="AlphaFoldDB" id="G0MGJ8"/>
<feature type="compositionally biased region" description="Polar residues" evidence="8">
    <location>
        <begin position="132"/>
        <end position="144"/>
    </location>
</feature>
<dbReference type="HOGENOM" id="CLU_078608_0_0_1"/>
<dbReference type="CDD" id="cd00086">
    <property type="entry name" value="homeodomain"/>
    <property type="match status" value="1"/>
</dbReference>
<comment type="subcellular location">
    <subcellularLocation>
        <location evidence="1 6 7">Nucleus</location>
    </subcellularLocation>
</comment>
<evidence type="ECO:0000256" key="5">
    <source>
        <dbReference type="ARBA" id="ARBA00023242"/>
    </source>
</evidence>
<evidence type="ECO:0000256" key="8">
    <source>
        <dbReference type="SAM" id="MobiDB-lite"/>
    </source>
</evidence>
<dbReference type="Pfam" id="PF00046">
    <property type="entry name" value="Homeodomain"/>
    <property type="match status" value="1"/>
</dbReference>
<evidence type="ECO:0000256" key="4">
    <source>
        <dbReference type="ARBA" id="ARBA00023155"/>
    </source>
</evidence>
<dbReference type="InterPro" id="IPR001356">
    <property type="entry name" value="HD"/>
</dbReference>
<protein>
    <submittedName>
        <fullName evidence="10">CBN-CEH-23 protein</fullName>
    </submittedName>
</protein>
<feature type="DNA-binding region" description="Homeobox" evidence="6">
    <location>
        <begin position="223"/>
        <end position="282"/>
    </location>
</feature>
<dbReference type="GO" id="GO:0010628">
    <property type="term" value="P:positive regulation of gene expression"/>
    <property type="evidence" value="ECO:0007669"/>
    <property type="project" value="EnsemblMetazoa"/>
</dbReference>
<proteinExistence type="predicted"/>